<reference evidence="6" key="2">
    <citation type="submission" date="2025-08" db="UniProtKB">
        <authorList>
            <consortium name="Ensembl"/>
        </authorList>
    </citation>
    <scope>IDENTIFICATION</scope>
</reference>
<dbReference type="InterPro" id="IPR013083">
    <property type="entry name" value="Znf_RING/FYVE/PHD"/>
</dbReference>
<dbReference type="SUPFAM" id="SSF57850">
    <property type="entry name" value="RING/U-box"/>
    <property type="match status" value="1"/>
</dbReference>
<sequence length="165" mass="18360">MTGAGSDAEEAERCPICLGILAGGELAMPDSCCHVFCLRCLLTWAEMAPSCPVDRRPFTNVYRWDGNLSCVQVPVRKQATPTETDSCCCRNPKQKVCLKSKPARRQRRQKVERTADAQTKGLVRKCNEDDPSTLRRKKVRGTECCTWSPSPCVSLMTSSTQDIPF</sequence>
<proteinExistence type="predicted"/>
<evidence type="ECO:0000313" key="7">
    <source>
        <dbReference type="Proteomes" id="UP000007635"/>
    </source>
</evidence>
<reference evidence="6 7" key="1">
    <citation type="journal article" date="2021" name="G3 (Bethesda)">
        <title>Improved contiguity of the threespine stickleback genome using long-read sequencing.</title>
        <authorList>
            <person name="Nath S."/>
            <person name="Shaw D.E."/>
            <person name="White M.A."/>
        </authorList>
    </citation>
    <scope>NUCLEOTIDE SEQUENCE [LARGE SCALE GENOMIC DNA]</scope>
    <source>
        <strain evidence="6 7">Lake Benthic</strain>
    </source>
</reference>
<keyword evidence="2 4" id="KW-0863">Zinc-finger</keyword>
<evidence type="ECO:0000313" key="6">
    <source>
        <dbReference type="Ensembl" id="ENSGACP00000039324.1"/>
    </source>
</evidence>
<dbReference type="AlphaFoldDB" id="A0AAQ4PKK0"/>
<keyword evidence="3" id="KW-0862">Zinc</keyword>
<dbReference type="Proteomes" id="UP000007635">
    <property type="component" value="Chromosome IV"/>
</dbReference>
<name>A0AAQ4PKK0_GASAC</name>
<evidence type="ECO:0000256" key="3">
    <source>
        <dbReference type="ARBA" id="ARBA00022833"/>
    </source>
</evidence>
<dbReference type="InterPro" id="IPR001841">
    <property type="entry name" value="Znf_RING"/>
</dbReference>
<dbReference type="SMART" id="SM00184">
    <property type="entry name" value="RING"/>
    <property type="match status" value="1"/>
</dbReference>
<evidence type="ECO:0000256" key="1">
    <source>
        <dbReference type="ARBA" id="ARBA00022723"/>
    </source>
</evidence>
<accession>A0AAQ4PKK0</accession>
<dbReference type="Gene3D" id="3.30.40.10">
    <property type="entry name" value="Zinc/RING finger domain, C3HC4 (zinc finger)"/>
    <property type="match status" value="1"/>
</dbReference>
<dbReference type="PROSITE" id="PS50089">
    <property type="entry name" value="ZF_RING_2"/>
    <property type="match status" value="1"/>
</dbReference>
<dbReference type="PROSITE" id="PS00518">
    <property type="entry name" value="ZF_RING_1"/>
    <property type="match status" value="1"/>
</dbReference>
<dbReference type="InterPro" id="IPR017907">
    <property type="entry name" value="Znf_RING_CS"/>
</dbReference>
<keyword evidence="7" id="KW-1185">Reference proteome</keyword>
<evidence type="ECO:0000256" key="4">
    <source>
        <dbReference type="PROSITE-ProRule" id="PRU00175"/>
    </source>
</evidence>
<dbReference type="PANTHER" id="PTHR47048">
    <property type="entry name" value="PROTEIN SCAF11"/>
    <property type="match status" value="1"/>
</dbReference>
<keyword evidence="1" id="KW-0479">Metal-binding</keyword>
<dbReference type="GO" id="GO:0003723">
    <property type="term" value="F:RNA binding"/>
    <property type="evidence" value="ECO:0007669"/>
    <property type="project" value="TreeGrafter"/>
</dbReference>
<feature type="domain" description="RING-type" evidence="5">
    <location>
        <begin position="14"/>
        <end position="55"/>
    </location>
</feature>
<dbReference type="GeneTree" id="ENSGT00980000203435"/>
<reference evidence="6" key="3">
    <citation type="submission" date="2025-09" db="UniProtKB">
        <authorList>
            <consortium name="Ensembl"/>
        </authorList>
    </citation>
    <scope>IDENTIFICATION</scope>
</reference>
<dbReference type="GO" id="GO:0008270">
    <property type="term" value="F:zinc ion binding"/>
    <property type="evidence" value="ECO:0007669"/>
    <property type="project" value="UniProtKB-KW"/>
</dbReference>
<dbReference type="GO" id="GO:0000245">
    <property type="term" value="P:spliceosomal complex assembly"/>
    <property type="evidence" value="ECO:0007669"/>
    <property type="project" value="TreeGrafter"/>
</dbReference>
<evidence type="ECO:0000259" key="5">
    <source>
        <dbReference type="PROSITE" id="PS50089"/>
    </source>
</evidence>
<organism evidence="6 7">
    <name type="scientific">Gasterosteus aculeatus aculeatus</name>
    <name type="common">three-spined stickleback</name>
    <dbReference type="NCBI Taxonomy" id="481459"/>
    <lineage>
        <taxon>Eukaryota</taxon>
        <taxon>Metazoa</taxon>
        <taxon>Chordata</taxon>
        <taxon>Craniata</taxon>
        <taxon>Vertebrata</taxon>
        <taxon>Euteleostomi</taxon>
        <taxon>Actinopterygii</taxon>
        <taxon>Neopterygii</taxon>
        <taxon>Teleostei</taxon>
        <taxon>Neoteleostei</taxon>
        <taxon>Acanthomorphata</taxon>
        <taxon>Eupercaria</taxon>
        <taxon>Perciformes</taxon>
        <taxon>Cottioidei</taxon>
        <taxon>Gasterosteales</taxon>
        <taxon>Gasterosteidae</taxon>
        <taxon>Gasterosteus</taxon>
    </lineage>
</organism>
<protein>
    <recommendedName>
        <fullName evidence="5">RING-type domain-containing protein</fullName>
    </recommendedName>
</protein>
<dbReference type="Pfam" id="PF13639">
    <property type="entry name" value="zf-RING_2"/>
    <property type="match status" value="1"/>
</dbReference>
<evidence type="ECO:0000256" key="2">
    <source>
        <dbReference type="ARBA" id="ARBA00022771"/>
    </source>
</evidence>
<dbReference type="Ensembl" id="ENSGACT00000053507.1">
    <property type="protein sequence ID" value="ENSGACP00000039324.1"/>
    <property type="gene ID" value="ENSGACG00000037070.1"/>
</dbReference>
<dbReference type="PANTHER" id="PTHR47048:SF1">
    <property type="entry name" value="PROTEIN SCAF11"/>
    <property type="match status" value="1"/>
</dbReference>